<feature type="compositionally biased region" description="Low complexity" evidence="1">
    <location>
        <begin position="1247"/>
        <end position="1287"/>
    </location>
</feature>
<feature type="region of interest" description="Disordered" evidence="1">
    <location>
        <begin position="384"/>
        <end position="408"/>
    </location>
</feature>
<evidence type="ECO:0000313" key="2">
    <source>
        <dbReference type="EMBL" id="KDN44558.1"/>
    </source>
</evidence>
<feature type="compositionally biased region" description="Basic and acidic residues" evidence="1">
    <location>
        <begin position="1288"/>
        <end position="1304"/>
    </location>
</feature>
<proteinExistence type="predicted"/>
<dbReference type="HOGENOM" id="CLU_257469_0_0_1"/>
<feature type="compositionally biased region" description="Low complexity" evidence="1">
    <location>
        <begin position="596"/>
        <end position="610"/>
    </location>
</feature>
<feature type="compositionally biased region" description="Low complexity" evidence="1">
    <location>
        <begin position="1091"/>
        <end position="1113"/>
    </location>
</feature>
<feature type="region of interest" description="Disordered" evidence="1">
    <location>
        <begin position="126"/>
        <end position="145"/>
    </location>
</feature>
<name>A0A066VW90_TILAU</name>
<feature type="region of interest" description="Disordered" evidence="1">
    <location>
        <begin position="967"/>
        <end position="1008"/>
    </location>
</feature>
<feature type="region of interest" description="Disordered" evidence="1">
    <location>
        <begin position="594"/>
        <end position="654"/>
    </location>
</feature>
<protein>
    <submittedName>
        <fullName evidence="2">Uncharacterized protein</fullName>
    </submittedName>
</protein>
<reference evidence="2 3" key="1">
    <citation type="submission" date="2014-05" db="EMBL/GenBank/DDBJ databases">
        <title>Draft genome sequence of a rare smut relative, Tilletiaria anomala UBC 951.</title>
        <authorList>
            <consortium name="DOE Joint Genome Institute"/>
            <person name="Toome M."/>
            <person name="Kuo A."/>
            <person name="Henrissat B."/>
            <person name="Lipzen A."/>
            <person name="Tritt A."/>
            <person name="Yoshinaga Y."/>
            <person name="Zane M."/>
            <person name="Barry K."/>
            <person name="Grigoriev I.V."/>
            <person name="Spatafora J.W."/>
            <person name="Aimea M.C."/>
        </authorList>
    </citation>
    <scope>NUCLEOTIDE SEQUENCE [LARGE SCALE GENOMIC DNA]</scope>
    <source>
        <strain evidence="2 3">UBC 951</strain>
    </source>
</reference>
<feature type="compositionally biased region" description="Low complexity" evidence="1">
    <location>
        <begin position="127"/>
        <end position="145"/>
    </location>
</feature>
<dbReference type="InParanoid" id="A0A066VW90"/>
<dbReference type="RefSeq" id="XP_013242832.1">
    <property type="nucleotide sequence ID" value="XM_013387378.1"/>
</dbReference>
<feature type="region of interest" description="Disordered" evidence="1">
    <location>
        <begin position="911"/>
        <end position="937"/>
    </location>
</feature>
<comment type="caution">
    <text evidence="2">The sequence shown here is derived from an EMBL/GenBank/DDBJ whole genome shotgun (WGS) entry which is preliminary data.</text>
</comment>
<feature type="region of interest" description="Disordered" evidence="1">
    <location>
        <begin position="1062"/>
        <end position="1113"/>
    </location>
</feature>
<feature type="compositionally biased region" description="Basic and acidic residues" evidence="1">
    <location>
        <begin position="542"/>
        <end position="555"/>
    </location>
</feature>
<dbReference type="EMBL" id="JMSN01000050">
    <property type="protein sequence ID" value="KDN44558.1"/>
    <property type="molecule type" value="Genomic_DNA"/>
</dbReference>
<feature type="region of interest" description="Disordered" evidence="1">
    <location>
        <begin position="1247"/>
        <end position="1304"/>
    </location>
</feature>
<feature type="region of interest" description="Disordered" evidence="1">
    <location>
        <begin position="414"/>
        <end position="433"/>
    </location>
</feature>
<organism evidence="2 3">
    <name type="scientific">Tilletiaria anomala (strain ATCC 24038 / CBS 436.72 / UBC 951)</name>
    <dbReference type="NCBI Taxonomy" id="1037660"/>
    <lineage>
        <taxon>Eukaryota</taxon>
        <taxon>Fungi</taxon>
        <taxon>Dikarya</taxon>
        <taxon>Basidiomycota</taxon>
        <taxon>Ustilaginomycotina</taxon>
        <taxon>Exobasidiomycetes</taxon>
        <taxon>Georgefischeriales</taxon>
        <taxon>Tilletiariaceae</taxon>
        <taxon>Tilletiaria</taxon>
    </lineage>
</organism>
<feature type="compositionally biased region" description="Low complexity" evidence="1">
    <location>
        <begin position="921"/>
        <end position="933"/>
    </location>
</feature>
<feature type="compositionally biased region" description="Low complexity" evidence="1">
    <location>
        <begin position="195"/>
        <end position="205"/>
    </location>
</feature>
<feature type="region of interest" description="Disordered" evidence="1">
    <location>
        <begin position="542"/>
        <end position="566"/>
    </location>
</feature>
<feature type="region of interest" description="Disordered" evidence="1">
    <location>
        <begin position="319"/>
        <end position="354"/>
    </location>
</feature>
<dbReference type="GeneID" id="25261506"/>
<feature type="compositionally biased region" description="Basic and acidic residues" evidence="1">
    <location>
        <begin position="217"/>
        <end position="230"/>
    </location>
</feature>
<feature type="compositionally biased region" description="Basic and acidic residues" evidence="1">
    <location>
        <begin position="645"/>
        <end position="654"/>
    </location>
</feature>
<keyword evidence="3" id="KW-1185">Reference proteome</keyword>
<gene>
    <name evidence="2" type="ORF">K437DRAFT_136647</name>
</gene>
<sequence length="1354" mass="146007">MSTVPPRASSYSSAATSLVQPVFATESFLTKLGSSVFPWKSPELAPQTPPRSVAFRPGFRSSSVSATVSPADNAISPNSSIKSPETGRRCTAAYRHGRVLASSPQRAFLRTLSNDQTRAFSLESPRSCSFASPASTSSSSASSVASSGCSIAPTIPFFPRTSLADSSQWVSRVHPSTFMDVFAPRIRTLFDSMLSSPSSTSSSPPRNQPLHHQRQSVSEEHSQGRMRPHEQVAEAVRAAPTEMDDAYELRRSRIRRRAVISEMLFDVREVTEDEASAISSSTLSSPGSVSALAVVSSSCSAPPQAERPHFLTTHPNNAEAEMEDESDMPTPKPDQHPSTFAVPSTPAVSPPSAALTNTSDICIGPQLGSPIAFDAVEETAKARTAGSATASGNDADADDGCEGDGNTASLMQMSASKRKRHTRLRDHMPINDKRNRNHRLGLYLLDTPSEAASTPGSVSHKQRRPQQTILTGMYTSVRNSNCSLSSPDERPINSIDRDARLQRHQQPAVSHQVKSRSHADVKRVATDYGKLDKKQLIHDLERATKSAEEESDIPRRRYGAKPSRTTVSIGASSGAKLAALCSPDCTARLPTAMLTSSPQSIPRSQSDSSSLFGDVSDTGEIGGDTPRQHKQKRSRDWQRPQQHAHAKDHLHDHGDMLREASCSTSDLRKSKAQLKRAAELLQLQRSLSQCSLSAAREDTAADASNAAHDETVVDQLTQSCAALSMFGRSPTRYAQAIPRRKTSLAALEIGRRADTASAKVQKPEIQPFKSKRDSTFTVEVPICGTKSKGRKRKHVDEHATAVLAAKNKLSLMDQRLDLATSSESPASRYVPPQFSFEDMRVLTIGLLQQQQQHSFDGGSRNQDESIGRNDIPSGRQWHSTPHLLPSVTKPLKPSRSFLNLLHLTVGKSLSMDASDSEGESDASAGATAADDPSLGMSISQPELLESTAAFDKMQLRRLSQMLLNLQTYRSPPSTPRTPSDINDHSDSASDVSVDSYGEPTPRSAVASVPAKSSISPDWIPELKRAFWHDMDRNMEERMEQAQMRSRTCTAGTEAEHVAARGYATPPPRLSSRFGASMPDRDISTIPFPSRPSFSVDSHSMSSSEPSEPDSPLTLSQSIICELEDGTLSRPVSSVVDPGPSPMSILRVDGDAAGALDWMLPFLAEMREGISHDQKDTATKGAAGGNHVNNGSAGIKQLDAPFVPTMLSPSTIGRRLRCTSREIKLAAMQPSPTGSSLTHYSYAGSSVASGSASDLGRGSSISERSGSSSHRSARSSSGGRRLGALALSGRDREGCGTGDNDRDVVRDEERRRLQVSPWRSDARRNAVIALTSSDSGSLDGWLGWAMKNEQDALAV</sequence>
<evidence type="ECO:0000256" key="1">
    <source>
        <dbReference type="SAM" id="MobiDB-lite"/>
    </source>
</evidence>
<dbReference type="Proteomes" id="UP000027361">
    <property type="component" value="Unassembled WGS sequence"/>
</dbReference>
<accession>A0A066VW90</accession>
<evidence type="ECO:0000313" key="3">
    <source>
        <dbReference type="Proteomes" id="UP000027361"/>
    </source>
</evidence>
<feature type="region of interest" description="Disordered" evidence="1">
    <location>
        <begin position="850"/>
        <end position="889"/>
    </location>
</feature>
<feature type="region of interest" description="Disordered" evidence="1">
    <location>
        <begin position="193"/>
        <end position="230"/>
    </location>
</feature>
<feature type="compositionally biased region" description="Low complexity" evidence="1">
    <location>
        <begin position="341"/>
        <end position="354"/>
    </location>
</feature>